<feature type="compositionally biased region" description="Acidic residues" evidence="1">
    <location>
        <begin position="44"/>
        <end position="55"/>
    </location>
</feature>
<feature type="region of interest" description="Disordered" evidence="1">
    <location>
        <begin position="39"/>
        <end position="62"/>
    </location>
</feature>
<evidence type="ECO:0000256" key="1">
    <source>
        <dbReference type="SAM" id="MobiDB-lite"/>
    </source>
</evidence>
<dbReference type="EMBL" id="BFAG01000006">
    <property type="protein sequence ID" value="GBF05845.1"/>
    <property type="molecule type" value="Genomic_DNA"/>
</dbReference>
<proteinExistence type="predicted"/>
<gene>
    <name evidence="2" type="ORF">DAERI_060105</name>
</gene>
<comment type="caution">
    <text evidence="2">The sequence shown here is derived from an EMBL/GenBank/DDBJ whole genome shotgun (WGS) entry which is preliminary data.</text>
</comment>
<dbReference type="Proteomes" id="UP000236569">
    <property type="component" value="Unassembled WGS sequence"/>
</dbReference>
<protein>
    <submittedName>
        <fullName evidence="2">Uncharacterized protein</fullName>
    </submittedName>
</protein>
<name>A0A2I9DYB3_9DEIO</name>
<dbReference type="RefSeq" id="WP_103129262.1">
    <property type="nucleotide sequence ID" value="NZ_BFAG01000006.1"/>
</dbReference>
<organism evidence="2 3">
    <name type="scientific">Deinococcus aerius</name>
    <dbReference type="NCBI Taxonomy" id="200253"/>
    <lineage>
        <taxon>Bacteria</taxon>
        <taxon>Thermotogati</taxon>
        <taxon>Deinococcota</taxon>
        <taxon>Deinococci</taxon>
        <taxon>Deinococcales</taxon>
        <taxon>Deinococcaceae</taxon>
        <taxon>Deinococcus</taxon>
    </lineage>
</organism>
<evidence type="ECO:0000313" key="2">
    <source>
        <dbReference type="EMBL" id="GBF05845.1"/>
    </source>
</evidence>
<accession>A0A2I9DYB3</accession>
<dbReference type="AlphaFoldDB" id="A0A2I9DYB3"/>
<sequence>MARPRKGKGTKIRWAVLAAGSTARPSSLALITGVQTSEIKGTQEMDDAPDTDYESATDPWRDGDSVKQLGWTMSLSAHELEDTAQAAQLVALWNAWAARQPIWIERLKPGATKWKGGRAIIQDPTEPVPNDGEIPFSCNLLGQGAIIETADTP</sequence>
<keyword evidence="3" id="KW-1185">Reference proteome</keyword>
<reference evidence="3" key="1">
    <citation type="submission" date="2018-01" db="EMBL/GenBank/DDBJ databases">
        <title>Draft Genome Sequence of the Radioresistant Bacterium Deinococcus aerius TR0125, Isolated from the Higher Atmosphere above Japan.</title>
        <authorList>
            <person name="Satoh K."/>
            <person name="Arai H."/>
            <person name="Sanzen T."/>
            <person name="Kawaguchi Y."/>
            <person name="Hayashi H."/>
            <person name="Yokobori S."/>
            <person name="Yamagishi A."/>
            <person name="Oono Y."/>
            <person name="Narumi I."/>
        </authorList>
    </citation>
    <scope>NUCLEOTIDE SEQUENCE [LARGE SCALE GENOMIC DNA]</scope>
    <source>
        <strain evidence="3">TR0125</strain>
    </source>
</reference>
<evidence type="ECO:0000313" key="3">
    <source>
        <dbReference type="Proteomes" id="UP000236569"/>
    </source>
</evidence>